<feature type="chain" id="PRO_5046863899" evidence="2">
    <location>
        <begin position="23"/>
        <end position="133"/>
    </location>
</feature>
<accession>A0ABT9DWZ4</accession>
<evidence type="ECO:0000313" key="5">
    <source>
        <dbReference type="Proteomes" id="UP001243009"/>
    </source>
</evidence>
<sequence length="133" mass="13643">MRRRLALLALPLLALAACQQPAAVGAAPASVVFFNQDSAALDESGAAVVAQAAALAKERPGQAVRVRGFAASTAGTPGFNQALANARAQHVADHLAEAGVERSRIRIEPRGALAPSDPSFPTEARRVEILIGG</sequence>
<dbReference type="InterPro" id="IPR006665">
    <property type="entry name" value="OmpA-like"/>
</dbReference>
<evidence type="ECO:0000256" key="2">
    <source>
        <dbReference type="SAM" id="SignalP"/>
    </source>
</evidence>
<feature type="domain" description="OmpA-like" evidence="3">
    <location>
        <begin position="21"/>
        <end position="133"/>
    </location>
</feature>
<dbReference type="Pfam" id="PF00691">
    <property type="entry name" value="OmpA"/>
    <property type="match status" value="1"/>
</dbReference>
<organism evidence="4 5">
    <name type="scientific">Paracraurococcus lichenis</name>
    <dbReference type="NCBI Taxonomy" id="3064888"/>
    <lineage>
        <taxon>Bacteria</taxon>
        <taxon>Pseudomonadati</taxon>
        <taxon>Pseudomonadota</taxon>
        <taxon>Alphaproteobacteria</taxon>
        <taxon>Acetobacterales</taxon>
        <taxon>Roseomonadaceae</taxon>
        <taxon>Paracraurococcus</taxon>
    </lineage>
</organism>
<dbReference type="PANTHER" id="PTHR30329:SF21">
    <property type="entry name" value="LIPOPROTEIN YIAD-RELATED"/>
    <property type="match status" value="1"/>
</dbReference>
<protein>
    <submittedName>
        <fullName evidence="4">OmpA family protein</fullName>
    </submittedName>
</protein>
<dbReference type="RefSeq" id="WP_305103278.1">
    <property type="nucleotide sequence ID" value="NZ_JAUTWS010000006.1"/>
</dbReference>
<dbReference type="PANTHER" id="PTHR30329">
    <property type="entry name" value="STATOR ELEMENT OF FLAGELLAR MOTOR COMPLEX"/>
    <property type="match status" value="1"/>
</dbReference>
<dbReference type="PROSITE" id="PS51257">
    <property type="entry name" value="PROKAR_LIPOPROTEIN"/>
    <property type="match status" value="1"/>
</dbReference>
<dbReference type="SUPFAM" id="SSF103088">
    <property type="entry name" value="OmpA-like"/>
    <property type="match status" value="1"/>
</dbReference>
<keyword evidence="5" id="KW-1185">Reference proteome</keyword>
<evidence type="ECO:0000259" key="3">
    <source>
        <dbReference type="PROSITE" id="PS51123"/>
    </source>
</evidence>
<dbReference type="InterPro" id="IPR036737">
    <property type="entry name" value="OmpA-like_sf"/>
</dbReference>
<dbReference type="PROSITE" id="PS51123">
    <property type="entry name" value="OMPA_2"/>
    <property type="match status" value="1"/>
</dbReference>
<dbReference type="Gene3D" id="3.30.1330.60">
    <property type="entry name" value="OmpA-like domain"/>
    <property type="match status" value="1"/>
</dbReference>
<evidence type="ECO:0000256" key="1">
    <source>
        <dbReference type="PROSITE-ProRule" id="PRU00473"/>
    </source>
</evidence>
<keyword evidence="1" id="KW-0472">Membrane</keyword>
<evidence type="ECO:0000313" key="4">
    <source>
        <dbReference type="EMBL" id="MDO9708408.1"/>
    </source>
</evidence>
<keyword evidence="2" id="KW-0732">Signal</keyword>
<dbReference type="Proteomes" id="UP001243009">
    <property type="component" value="Unassembled WGS sequence"/>
</dbReference>
<name>A0ABT9DWZ4_9PROT</name>
<reference evidence="4 5" key="1">
    <citation type="submission" date="2023-08" db="EMBL/GenBank/DDBJ databases">
        <title>The draft genome sequence of Paracraurococcus sp. LOR1-02.</title>
        <authorList>
            <person name="Kingkaew E."/>
            <person name="Tanasupawat S."/>
        </authorList>
    </citation>
    <scope>NUCLEOTIDE SEQUENCE [LARGE SCALE GENOMIC DNA]</scope>
    <source>
        <strain evidence="4 5">LOR1-02</strain>
    </source>
</reference>
<gene>
    <name evidence="4" type="ORF">Q7A36_08640</name>
</gene>
<proteinExistence type="predicted"/>
<dbReference type="EMBL" id="JAUTWS010000006">
    <property type="protein sequence ID" value="MDO9708408.1"/>
    <property type="molecule type" value="Genomic_DNA"/>
</dbReference>
<dbReference type="InterPro" id="IPR050330">
    <property type="entry name" value="Bact_OuterMem_StrucFunc"/>
</dbReference>
<feature type="signal peptide" evidence="2">
    <location>
        <begin position="1"/>
        <end position="22"/>
    </location>
</feature>
<comment type="caution">
    <text evidence="4">The sequence shown here is derived from an EMBL/GenBank/DDBJ whole genome shotgun (WGS) entry which is preliminary data.</text>
</comment>